<name>A0AAX6EX58_IRIPA</name>
<reference evidence="2" key="1">
    <citation type="journal article" date="2023" name="GigaByte">
        <title>Genome assembly of the bearded iris, Iris pallida Lam.</title>
        <authorList>
            <person name="Bruccoleri R.E."/>
            <person name="Oakeley E.J."/>
            <person name="Faust A.M.E."/>
            <person name="Altorfer M."/>
            <person name="Dessus-Babus S."/>
            <person name="Burckhardt D."/>
            <person name="Oertli M."/>
            <person name="Naumann U."/>
            <person name="Petersen F."/>
            <person name="Wong J."/>
        </authorList>
    </citation>
    <scope>NUCLEOTIDE SEQUENCE</scope>
    <source>
        <strain evidence="2">GSM-AAB239-AS_SAM_17_03QT</strain>
    </source>
</reference>
<feature type="region of interest" description="Disordered" evidence="1">
    <location>
        <begin position="1"/>
        <end position="59"/>
    </location>
</feature>
<dbReference type="AlphaFoldDB" id="A0AAX6EX58"/>
<feature type="compositionally biased region" description="Basic residues" evidence="1">
    <location>
        <begin position="47"/>
        <end position="59"/>
    </location>
</feature>
<keyword evidence="3" id="KW-1185">Reference proteome</keyword>
<proteinExistence type="predicted"/>
<feature type="compositionally biased region" description="Pro residues" evidence="1">
    <location>
        <begin position="1"/>
        <end position="13"/>
    </location>
</feature>
<feature type="compositionally biased region" description="Polar residues" evidence="1">
    <location>
        <begin position="26"/>
        <end position="40"/>
    </location>
</feature>
<reference evidence="2" key="2">
    <citation type="submission" date="2023-04" db="EMBL/GenBank/DDBJ databases">
        <authorList>
            <person name="Bruccoleri R.E."/>
            <person name="Oakeley E.J."/>
            <person name="Faust A.-M."/>
            <person name="Dessus-Babus S."/>
            <person name="Altorfer M."/>
            <person name="Burckhardt D."/>
            <person name="Oertli M."/>
            <person name="Naumann U."/>
            <person name="Petersen F."/>
            <person name="Wong J."/>
        </authorList>
    </citation>
    <scope>NUCLEOTIDE SEQUENCE</scope>
    <source>
        <strain evidence="2">GSM-AAB239-AS_SAM_17_03QT</strain>
        <tissue evidence="2">Leaf</tissue>
    </source>
</reference>
<comment type="caution">
    <text evidence="2">The sequence shown here is derived from an EMBL/GenBank/DDBJ whole genome shotgun (WGS) entry which is preliminary data.</text>
</comment>
<sequence length="59" mass="6468">MSSAVPPPQPSRNPRPCSSYCLDTGATPSSDPRPSTHTPNTQPPLPSRRHPVVHCHHRH</sequence>
<dbReference type="Proteomes" id="UP001140949">
    <property type="component" value="Unassembled WGS sequence"/>
</dbReference>
<organism evidence="2 3">
    <name type="scientific">Iris pallida</name>
    <name type="common">Sweet iris</name>
    <dbReference type="NCBI Taxonomy" id="29817"/>
    <lineage>
        <taxon>Eukaryota</taxon>
        <taxon>Viridiplantae</taxon>
        <taxon>Streptophyta</taxon>
        <taxon>Embryophyta</taxon>
        <taxon>Tracheophyta</taxon>
        <taxon>Spermatophyta</taxon>
        <taxon>Magnoliopsida</taxon>
        <taxon>Liliopsida</taxon>
        <taxon>Asparagales</taxon>
        <taxon>Iridaceae</taxon>
        <taxon>Iridoideae</taxon>
        <taxon>Irideae</taxon>
        <taxon>Iris</taxon>
    </lineage>
</organism>
<dbReference type="EMBL" id="JANAVB010033220">
    <property type="protein sequence ID" value="KAJ6808634.1"/>
    <property type="molecule type" value="Genomic_DNA"/>
</dbReference>
<gene>
    <name evidence="2" type="ORF">M6B38_164715</name>
</gene>
<accession>A0AAX6EX58</accession>
<evidence type="ECO:0000256" key="1">
    <source>
        <dbReference type="SAM" id="MobiDB-lite"/>
    </source>
</evidence>
<protein>
    <submittedName>
        <fullName evidence="2">Polygalacturonase</fullName>
    </submittedName>
</protein>
<evidence type="ECO:0000313" key="2">
    <source>
        <dbReference type="EMBL" id="KAJ6808634.1"/>
    </source>
</evidence>
<evidence type="ECO:0000313" key="3">
    <source>
        <dbReference type="Proteomes" id="UP001140949"/>
    </source>
</evidence>